<dbReference type="AlphaFoldDB" id="A0A843USV7"/>
<dbReference type="EMBL" id="NMUH01000788">
    <property type="protein sequence ID" value="MQL84814.1"/>
    <property type="molecule type" value="Genomic_DNA"/>
</dbReference>
<keyword evidence="3" id="KW-1185">Reference proteome</keyword>
<evidence type="ECO:0000313" key="2">
    <source>
        <dbReference type="EMBL" id="MQL84814.1"/>
    </source>
</evidence>
<comment type="caution">
    <text evidence="2">The sequence shown here is derived from an EMBL/GenBank/DDBJ whole genome shotgun (WGS) entry which is preliminary data.</text>
</comment>
<feature type="transmembrane region" description="Helical" evidence="1">
    <location>
        <begin position="139"/>
        <end position="156"/>
    </location>
</feature>
<reference evidence="2" key="1">
    <citation type="submission" date="2017-07" db="EMBL/GenBank/DDBJ databases">
        <title>Taro Niue Genome Assembly and Annotation.</title>
        <authorList>
            <person name="Atibalentja N."/>
            <person name="Keating K."/>
            <person name="Fields C.J."/>
        </authorList>
    </citation>
    <scope>NUCLEOTIDE SEQUENCE</scope>
    <source>
        <strain evidence="2">Niue_2</strain>
        <tissue evidence="2">Leaf</tissue>
    </source>
</reference>
<evidence type="ECO:0000313" key="3">
    <source>
        <dbReference type="Proteomes" id="UP000652761"/>
    </source>
</evidence>
<keyword evidence="1" id="KW-0812">Transmembrane</keyword>
<gene>
    <name evidence="2" type="ORF">Taro_017325</name>
</gene>
<sequence>MFPSVIRCPSLYGGYSLVVPSSRGRHWSSLVRTCASGGFRSVFSRFRSPVLGCQFVVAPASVVSQPGGVSRVQGGSACGPSTLWRSEVAVLEDCSILISVCCCATSGSEVCCCFGWCVLAGFPRLVPWWFWWRFSQDRLTLLLLAAVFSLMVRVVWSFRFFRESSFVASGGGSSQECSVFVSGHRCVAPVVRSVPFGRAVFWRGSPKTALGTLGWRFSPELLRVVLVVAALSICRDELLLLPVELSVLHSCCSSR</sequence>
<proteinExistence type="predicted"/>
<organism evidence="2 3">
    <name type="scientific">Colocasia esculenta</name>
    <name type="common">Wild taro</name>
    <name type="synonym">Arum esculentum</name>
    <dbReference type="NCBI Taxonomy" id="4460"/>
    <lineage>
        <taxon>Eukaryota</taxon>
        <taxon>Viridiplantae</taxon>
        <taxon>Streptophyta</taxon>
        <taxon>Embryophyta</taxon>
        <taxon>Tracheophyta</taxon>
        <taxon>Spermatophyta</taxon>
        <taxon>Magnoliopsida</taxon>
        <taxon>Liliopsida</taxon>
        <taxon>Araceae</taxon>
        <taxon>Aroideae</taxon>
        <taxon>Colocasieae</taxon>
        <taxon>Colocasia</taxon>
    </lineage>
</organism>
<protein>
    <recommendedName>
        <fullName evidence="4">Transmembrane protein</fullName>
    </recommendedName>
</protein>
<keyword evidence="1" id="KW-0472">Membrane</keyword>
<accession>A0A843USV7</accession>
<keyword evidence="1" id="KW-1133">Transmembrane helix</keyword>
<evidence type="ECO:0000256" key="1">
    <source>
        <dbReference type="SAM" id="Phobius"/>
    </source>
</evidence>
<dbReference type="Proteomes" id="UP000652761">
    <property type="component" value="Unassembled WGS sequence"/>
</dbReference>
<evidence type="ECO:0008006" key="4">
    <source>
        <dbReference type="Google" id="ProtNLM"/>
    </source>
</evidence>
<name>A0A843USV7_COLES</name>